<comment type="pathway">
    <text evidence="2 14">Cell wall biogenesis; peptidoglycan biosynthesis.</text>
</comment>
<evidence type="ECO:0000256" key="14">
    <source>
        <dbReference type="HAMAP-Rule" id="MF_00046"/>
    </source>
</evidence>
<dbReference type="HOGENOM" id="CLU_028104_2_2_10"/>
<gene>
    <name evidence="14" type="primary">murC</name>
    <name evidence="19" type="ORF">NMS_0315</name>
</gene>
<keyword evidence="5 14" id="KW-0436">Ligase</keyword>
<evidence type="ECO:0000256" key="2">
    <source>
        <dbReference type="ARBA" id="ARBA00004752"/>
    </source>
</evidence>
<evidence type="ECO:0000256" key="3">
    <source>
        <dbReference type="ARBA" id="ARBA00012211"/>
    </source>
</evidence>
<dbReference type="InterPro" id="IPR036565">
    <property type="entry name" value="Mur-like_cat_sf"/>
</dbReference>
<dbReference type="GO" id="GO:0005737">
    <property type="term" value="C:cytoplasm"/>
    <property type="evidence" value="ECO:0007669"/>
    <property type="project" value="UniProtKB-SubCell"/>
</dbReference>
<keyword evidence="20" id="KW-1185">Reference proteome</keyword>
<dbReference type="OrthoDB" id="9804126at2"/>
<evidence type="ECO:0000256" key="1">
    <source>
        <dbReference type="ARBA" id="ARBA00004496"/>
    </source>
</evidence>
<comment type="catalytic activity">
    <reaction evidence="13 14">
        <text>UDP-N-acetyl-alpha-D-muramate + L-alanine + ATP = UDP-N-acetyl-alpha-D-muramoyl-L-alanine + ADP + phosphate + H(+)</text>
        <dbReference type="Rhea" id="RHEA:23372"/>
        <dbReference type="ChEBI" id="CHEBI:15378"/>
        <dbReference type="ChEBI" id="CHEBI:30616"/>
        <dbReference type="ChEBI" id="CHEBI:43474"/>
        <dbReference type="ChEBI" id="CHEBI:57972"/>
        <dbReference type="ChEBI" id="CHEBI:70757"/>
        <dbReference type="ChEBI" id="CHEBI:83898"/>
        <dbReference type="ChEBI" id="CHEBI:456216"/>
        <dbReference type="EC" id="6.3.2.8"/>
    </reaction>
</comment>
<feature type="binding site" evidence="14">
    <location>
        <begin position="120"/>
        <end position="126"/>
    </location>
    <ligand>
        <name>ATP</name>
        <dbReference type="ChEBI" id="CHEBI:30616"/>
    </ligand>
</feature>
<dbReference type="GO" id="GO:0051301">
    <property type="term" value="P:cell division"/>
    <property type="evidence" value="ECO:0007669"/>
    <property type="project" value="UniProtKB-KW"/>
</dbReference>
<evidence type="ECO:0000256" key="13">
    <source>
        <dbReference type="ARBA" id="ARBA00047833"/>
    </source>
</evidence>
<keyword evidence="10 14" id="KW-0573">Peptidoglycan synthesis</keyword>
<dbReference type="STRING" id="1454201.NMS_0315"/>
<evidence type="ECO:0000259" key="17">
    <source>
        <dbReference type="Pfam" id="PF02875"/>
    </source>
</evidence>
<keyword evidence="12 14" id="KW-0961">Cell wall biogenesis/degradation</keyword>
<dbReference type="Gene3D" id="3.40.50.720">
    <property type="entry name" value="NAD(P)-binding Rossmann-like Domain"/>
    <property type="match status" value="1"/>
</dbReference>
<evidence type="ECO:0000256" key="6">
    <source>
        <dbReference type="ARBA" id="ARBA00022618"/>
    </source>
</evidence>
<dbReference type="Gene3D" id="3.90.190.20">
    <property type="entry name" value="Mur ligase, C-terminal domain"/>
    <property type="match status" value="1"/>
</dbReference>
<comment type="function">
    <text evidence="14">Cell wall formation.</text>
</comment>
<evidence type="ECO:0000256" key="15">
    <source>
        <dbReference type="SAM" id="Phobius"/>
    </source>
</evidence>
<dbReference type="InterPro" id="IPR013221">
    <property type="entry name" value="Mur_ligase_cen"/>
</dbReference>
<evidence type="ECO:0000256" key="10">
    <source>
        <dbReference type="ARBA" id="ARBA00022984"/>
    </source>
</evidence>
<dbReference type="EMBL" id="AP014548">
    <property type="protein sequence ID" value="BAO54324.1"/>
    <property type="molecule type" value="Genomic_DNA"/>
</dbReference>
<dbReference type="InterPro" id="IPR000713">
    <property type="entry name" value="Mur_ligase_N"/>
</dbReference>
<feature type="domain" description="Mur ligase C-terminal" evidence="17">
    <location>
        <begin position="308"/>
        <end position="437"/>
    </location>
</feature>
<proteinExistence type="inferred from homology"/>
<dbReference type="AlphaFoldDB" id="W8VNA0"/>
<evidence type="ECO:0000256" key="11">
    <source>
        <dbReference type="ARBA" id="ARBA00023306"/>
    </source>
</evidence>
<keyword evidence="7 14" id="KW-0547">Nucleotide-binding</keyword>
<keyword evidence="11 14" id="KW-0131">Cell cycle</keyword>
<dbReference type="EC" id="6.3.2.8" evidence="3 14"/>
<evidence type="ECO:0000256" key="12">
    <source>
        <dbReference type="ARBA" id="ARBA00023316"/>
    </source>
</evidence>
<keyword evidence="15" id="KW-1133">Transmembrane helix</keyword>
<evidence type="ECO:0000259" key="18">
    <source>
        <dbReference type="Pfam" id="PF08245"/>
    </source>
</evidence>
<feature type="domain" description="Mur ligase central" evidence="18">
    <location>
        <begin position="118"/>
        <end position="284"/>
    </location>
</feature>
<dbReference type="InterPro" id="IPR036615">
    <property type="entry name" value="Mur_ligase_C_dom_sf"/>
</dbReference>
<dbReference type="Gene3D" id="3.40.1190.10">
    <property type="entry name" value="Mur-like, catalytic domain"/>
    <property type="match status" value="1"/>
</dbReference>
<dbReference type="GO" id="GO:0008763">
    <property type="term" value="F:UDP-N-acetylmuramate-L-alanine ligase activity"/>
    <property type="evidence" value="ECO:0007669"/>
    <property type="project" value="UniProtKB-UniRule"/>
</dbReference>
<dbReference type="SUPFAM" id="SSF53623">
    <property type="entry name" value="MurD-like peptide ligases, catalytic domain"/>
    <property type="match status" value="1"/>
</dbReference>
<evidence type="ECO:0000256" key="7">
    <source>
        <dbReference type="ARBA" id="ARBA00022741"/>
    </source>
</evidence>
<keyword evidence="15" id="KW-0472">Membrane</keyword>
<dbReference type="InterPro" id="IPR050061">
    <property type="entry name" value="MurCDEF_pg_biosynth"/>
</dbReference>
<dbReference type="SUPFAM" id="SSF53244">
    <property type="entry name" value="MurD-like peptide ligases, peptide-binding domain"/>
    <property type="match status" value="1"/>
</dbReference>
<dbReference type="Pfam" id="PF02875">
    <property type="entry name" value="Mur_ligase_C"/>
    <property type="match status" value="1"/>
</dbReference>
<evidence type="ECO:0000259" key="16">
    <source>
        <dbReference type="Pfam" id="PF01225"/>
    </source>
</evidence>
<accession>W8VNA0</accession>
<dbReference type="Pfam" id="PF01225">
    <property type="entry name" value="Mur_ligase"/>
    <property type="match status" value="1"/>
</dbReference>
<dbReference type="NCBIfam" id="TIGR01082">
    <property type="entry name" value="murC"/>
    <property type="match status" value="1"/>
</dbReference>
<keyword evidence="8 14" id="KW-0067">ATP-binding</keyword>
<comment type="subcellular location">
    <subcellularLocation>
        <location evidence="1 14">Cytoplasm</location>
    </subcellularLocation>
</comment>
<dbReference type="GO" id="GO:0008360">
    <property type="term" value="P:regulation of cell shape"/>
    <property type="evidence" value="ECO:0007669"/>
    <property type="project" value="UniProtKB-KW"/>
</dbReference>
<reference evidence="19 20" key="1">
    <citation type="journal article" date="2014" name="Proc. Natl. Acad. Sci. U.S.A.">
        <title>Functional characterization of flavobacteria rhodopsins reveals a unique class of light-driven chloride pump in bacteria.</title>
        <authorList>
            <person name="Yoshizawa S."/>
            <person name="Kumagai Y."/>
            <person name="Kim H."/>
            <person name="Ogura Y."/>
            <person name="Hayashi T."/>
            <person name="Iwasaki W."/>
            <person name="DeLong E.F."/>
            <person name="Kogure K."/>
        </authorList>
    </citation>
    <scope>NUCLEOTIDE SEQUENCE [LARGE SCALE GENOMIC DNA]</scope>
    <source>
        <strain evidence="19 20">S1-08</strain>
    </source>
</reference>
<evidence type="ECO:0000256" key="5">
    <source>
        <dbReference type="ARBA" id="ARBA00022598"/>
    </source>
</evidence>
<dbReference type="Proteomes" id="UP000031760">
    <property type="component" value="Chromosome"/>
</dbReference>
<name>W8VNA0_9FLAO</name>
<dbReference type="GO" id="GO:0071555">
    <property type="term" value="P:cell wall organization"/>
    <property type="evidence" value="ECO:0007669"/>
    <property type="project" value="UniProtKB-KW"/>
</dbReference>
<feature type="transmembrane region" description="Helical" evidence="15">
    <location>
        <begin position="7"/>
        <end position="27"/>
    </location>
</feature>
<evidence type="ECO:0000256" key="9">
    <source>
        <dbReference type="ARBA" id="ARBA00022960"/>
    </source>
</evidence>
<keyword evidence="15" id="KW-0812">Transmembrane</keyword>
<organism evidence="19 20">
    <name type="scientific">Nonlabens marinus S1-08</name>
    <dbReference type="NCBI Taxonomy" id="1454201"/>
    <lineage>
        <taxon>Bacteria</taxon>
        <taxon>Pseudomonadati</taxon>
        <taxon>Bacteroidota</taxon>
        <taxon>Flavobacteriia</taxon>
        <taxon>Flavobacteriales</taxon>
        <taxon>Flavobacteriaceae</taxon>
        <taxon>Nonlabens</taxon>
    </lineage>
</organism>
<dbReference type="SUPFAM" id="SSF51984">
    <property type="entry name" value="MurCD N-terminal domain"/>
    <property type="match status" value="1"/>
</dbReference>
<dbReference type="PANTHER" id="PTHR43445">
    <property type="entry name" value="UDP-N-ACETYLMURAMATE--L-ALANINE LIGASE-RELATED"/>
    <property type="match status" value="1"/>
</dbReference>
<dbReference type="UniPathway" id="UPA00219"/>
<evidence type="ECO:0000256" key="4">
    <source>
        <dbReference type="ARBA" id="ARBA00022490"/>
    </source>
</evidence>
<keyword evidence="6 14" id="KW-0132">Cell division</keyword>
<protein>
    <recommendedName>
        <fullName evidence="3 14">UDP-N-acetylmuramate--L-alanine ligase</fullName>
        <ecNumber evidence="3 14">6.3.2.8</ecNumber>
    </recommendedName>
    <alternativeName>
        <fullName evidence="14">UDP-N-acetylmuramoyl-L-alanine synthetase</fullName>
    </alternativeName>
</protein>
<keyword evidence="9 14" id="KW-0133">Cell shape</keyword>
<dbReference type="InterPro" id="IPR004101">
    <property type="entry name" value="Mur_ligase_C"/>
</dbReference>
<dbReference type="InterPro" id="IPR005758">
    <property type="entry name" value="UDP-N-AcMur_Ala_ligase_MurC"/>
</dbReference>
<dbReference type="PANTHER" id="PTHR43445:SF3">
    <property type="entry name" value="UDP-N-ACETYLMURAMATE--L-ALANINE LIGASE"/>
    <property type="match status" value="1"/>
</dbReference>
<keyword evidence="4 14" id="KW-0963">Cytoplasm</keyword>
<evidence type="ECO:0000256" key="8">
    <source>
        <dbReference type="ARBA" id="ARBA00022840"/>
    </source>
</evidence>
<feature type="domain" description="Mur ligase N-terminal catalytic" evidence="16">
    <location>
        <begin position="9"/>
        <end position="111"/>
    </location>
</feature>
<evidence type="ECO:0000313" key="20">
    <source>
        <dbReference type="Proteomes" id="UP000031760"/>
    </source>
</evidence>
<dbReference type="Pfam" id="PF08245">
    <property type="entry name" value="Mur_ligase_M"/>
    <property type="match status" value="1"/>
</dbReference>
<sequence length="452" mass="50368">MRDLKDITHFYFVGIGGIGMSALARYLHAQGKTVSGYDRVITSLSKKLETEGITIHYDDNYEVIPAEFKNPDTAQVVYTPAVPQGFGEMVRFRESGIPITKRAQLLGQISKTMTCLAIAGTHGKTTTSAILAHLLYNSEVKMTAFLGGILEGYQTNYLNSGTDVMVVEADEFDRSFLQLQPDYAGITAIDPDHLDIYGSAEAFEESFKEFAGLVSKDKLFVNTAIKWEAATVGVENGDFHAEHLTIVDGAYHFDFHTPDSIVKNFYLKLPGRHNLANALLALSIAHQYGVAIEKLRTALASFQGVERRFSYRIDTLERVLIDDYAHHPTEIDAVYHAVAEMYPGEKYTVIFQPHLYSRTNDFMEDFARSLSQFDCVGILDIYAAREEPMEGVDSAVLCQRIGEQENAPVVSTVVQKTDLAEFIEEMDNRIVLMLGAGDIGVEVERVKEKLSQ</sequence>
<dbReference type="HAMAP" id="MF_00046">
    <property type="entry name" value="MurC"/>
    <property type="match status" value="1"/>
</dbReference>
<dbReference type="GO" id="GO:0005524">
    <property type="term" value="F:ATP binding"/>
    <property type="evidence" value="ECO:0007669"/>
    <property type="project" value="UniProtKB-UniRule"/>
</dbReference>
<dbReference type="RefSeq" id="WP_041495061.1">
    <property type="nucleotide sequence ID" value="NZ_AP014548.1"/>
</dbReference>
<dbReference type="GO" id="GO:0009252">
    <property type="term" value="P:peptidoglycan biosynthetic process"/>
    <property type="evidence" value="ECO:0007669"/>
    <property type="project" value="UniProtKB-UniRule"/>
</dbReference>
<evidence type="ECO:0000313" key="19">
    <source>
        <dbReference type="EMBL" id="BAO54324.1"/>
    </source>
</evidence>
<comment type="similarity">
    <text evidence="14">Belongs to the MurCDEF family.</text>
</comment>
<dbReference type="KEGG" id="nmf:NMS_0315"/>